<sequence>MMHPDPDHNLIRFLKKHQPSPPPASSHCEERLMLLIRQSRPTTNPMTRFWLIPTALAASLFLLWSSQQKAFQPVAVNDASHRVNQLNSEVELEAFLVNNWQNLGVETSEANSRYSVGATNDWQLLTNPDSNHRE</sequence>
<name>A0A977L3T4_9CYAN</name>
<evidence type="ECO:0000313" key="1">
    <source>
        <dbReference type="EMBL" id="UXE63935.1"/>
    </source>
</evidence>
<gene>
    <name evidence="1" type="ORF">KA717_16150</name>
</gene>
<dbReference type="EMBL" id="CP073041">
    <property type="protein sequence ID" value="UXE63935.1"/>
    <property type="molecule type" value="Genomic_DNA"/>
</dbReference>
<dbReference type="Proteomes" id="UP001065613">
    <property type="component" value="Chromosome"/>
</dbReference>
<proteinExistence type="predicted"/>
<reference evidence="1" key="1">
    <citation type="submission" date="2021-04" db="EMBL/GenBank/DDBJ databases">
        <title>Genome sequence of Woronichinia naegeliana from Washington state freshwater lake bloom.</title>
        <authorList>
            <person name="Dreher T.W."/>
        </authorList>
    </citation>
    <scope>NUCLEOTIDE SEQUENCE</scope>
    <source>
        <strain evidence="1">WA131</strain>
    </source>
</reference>
<protein>
    <submittedName>
        <fullName evidence="1">Uncharacterized protein</fullName>
    </submittedName>
</protein>
<organism evidence="1">
    <name type="scientific">Woronichinia naegeliana WA131</name>
    <dbReference type="NCBI Taxonomy" id="2824559"/>
    <lineage>
        <taxon>Bacteria</taxon>
        <taxon>Bacillati</taxon>
        <taxon>Cyanobacteriota</taxon>
        <taxon>Cyanophyceae</taxon>
        <taxon>Synechococcales</taxon>
        <taxon>Coelosphaeriaceae</taxon>
        <taxon>Woronichinia</taxon>
    </lineage>
</organism>
<dbReference type="KEGG" id="wna:KA717_16150"/>
<dbReference type="AlphaFoldDB" id="A0A977L3T4"/>
<accession>A0A977L3T4</accession>